<feature type="transmembrane region" description="Helical" evidence="1">
    <location>
        <begin position="185"/>
        <end position="208"/>
    </location>
</feature>
<feature type="transmembrane region" description="Helical" evidence="1">
    <location>
        <begin position="493"/>
        <end position="515"/>
    </location>
</feature>
<dbReference type="Pfam" id="PF20176">
    <property type="entry name" value="DUF6541"/>
    <property type="match status" value="1"/>
</dbReference>
<feature type="transmembrane region" description="Helical" evidence="1">
    <location>
        <begin position="436"/>
        <end position="455"/>
    </location>
</feature>
<dbReference type="InterPro" id="IPR046671">
    <property type="entry name" value="DUF6541"/>
</dbReference>
<gene>
    <name evidence="2" type="ORF">SD72_15750</name>
</gene>
<evidence type="ECO:0000256" key="1">
    <source>
        <dbReference type="SAM" id="Phobius"/>
    </source>
</evidence>
<dbReference type="RefSeq" id="WP_042545422.1">
    <property type="nucleotide sequence ID" value="NZ_JXSQ01000041.1"/>
</dbReference>
<feature type="transmembrane region" description="Helical" evidence="1">
    <location>
        <begin position="94"/>
        <end position="115"/>
    </location>
</feature>
<reference evidence="2 3" key="1">
    <citation type="submission" date="2015-01" db="EMBL/GenBank/DDBJ databases">
        <title>Draft genome sequence of Leucobacter komagatae strain VKM ST2845.</title>
        <authorList>
            <person name="Karlyshev A.V."/>
            <person name="Kudryashova E.B."/>
        </authorList>
    </citation>
    <scope>NUCLEOTIDE SEQUENCE [LARGE SCALE GENOMIC DNA]</scope>
    <source>
        <strain evidence="2 3">VKM ST2845</strain>
    </source>
</reference>
<feature type="transmembrane region" description="Helical" evidence="1">
    <location>
        <begin position="220"/>
        <end position="237"/>
    </location>
</feature>
<feature type="transmembrane region" description="Helical" evidence="1">
    <location>
        <begin position="399"/>
        <end position="416"/>
    </location>
</feature>
<dbReference type="Proteomes" id="UP000032120">
    <property type="component" value="Unassembled WGS sequence"/>
</dbReference>
<protein>
    <submittedName>
        <fullName evidence="2">Uncharacterized protein</fullName>
    </submittedName>
</protein>
<keyword evidence="1" id="KW-0812">Transmembrane</keyword>
<sequence>MIAWIQAAPAFLAAAALVLLPGLPLALALRLRGLALLAGATAASFALITLSSLLGPVLHLTWSALLPLGLGLLVFLITWPIFRRLSFRPTETVLRSLGWPVLALLVAAILIGSLVRAGLGSPETISQSYDSVFHLNLVQFILDGGDASPVHMTMAVPDRTFNFYPNTWHSTAALVSQLAGVGADVATSAMIVVTTCLVWPIAILFFAAPLLGPARHPRHLFTIAVLASGFSAFPYLLLRWGVLYPNLLSTALIPIALGFLHAAIRRRYFGPEIGGVAAWVALIGSLSAGIAAHPNAMFGFAAIAVPLTLATLPAFVRAAPNVWSRAARVVMVVVPFVVIFVLWGKLSTSDNTRVFESGVATAFISGVTNAPLLDSRAWFATVLVLSGLIVALTTKGIRWLAASYAVVIGLYTIASGTSGPLRTMVTGLWYNDANRLASLTVIVAVPLAALALGRLTDVIAASGRPGVSIATGPVILPPKGAVPTPSATTLSRVWSPGASTGLIIALVLVAAAFGMRGASITQISGQINDLHRLDEESWLLSTNEIELMEKADEVLPEDAVIAGNPWNGSAFALTYAHREVLFPHLGGEYGEDAGVIARELKDATPAACAAAERLGVEYVLDLGDLYSVGGSAKRELDYPGLTDVANSPAFTTILSVGDAVLYRLDGCD</sequence>
<comment type="caution">
    <text evidence="2">The sequence shown here is derived from an EMBL/GenBank/DDBJ whole genome shotgun (WGS) entry which is preliminary data.</text>
</comment>
<feature type="transmembrane region" description="Helical" evidence="1">
    <location>
        <begin position="243"/>
        <end position="264"/>
    </location>
</feature>
<evidence type="ECO:0000313" key="2">
    <source>
        <dbReference type="EMBL" id="KIP51379.1"/>
    </source>
</evidence>
<evidence type="ECO:0000313" key="3">
    <source>
        <dbReference type="Proteomes" id="UP000032120"/>
    </source>
</evidence>
<keyword evidence="1" id="KW-1133">Transmembrane helix</keyword>
<name>A0A0D0II97_9MICO</name>
<dbReference type="EMBL" id="JXSQ01000041">
    <property type="protein sequence ID" value="KIP51379.1"/>
    <property type="molecule type" value="Genomic_DNA"/>
</dbReference>
<feature type="transmembrane region" description="Helical" evidence="1">
    <location>
        <begin position="326"/>
        <end position="344"/>
    </location>
</feature>
<feature type="transmembrane region" description="Helical" evidence="1">
    <location>
        <begin position="6"/>
        <end position="27"/>
    </location>
</feature>
<feature type="transmembrane region" description="Helical" evidence="1">
    <location>
        <begin position="60"/>
        <end position="82"/>
    </location>
</feature>
<feature type="transmembrane region" description="Helical" evidence="1">
    <location>
        <begin position="276"/>
        <end position="292"/>
    </location>
</feature>
<feature type="transmembrane region" description="Helical" evidence="1">
    <location>
        <begin position="298"/>
        <end position="319"/>
    </location>
</feature>
<feature type="transmembrane region" description="Helical" evidence="1">
    <location>
        <begin position="34"/>
        <end position="54"/>
    </location>
</feature>
<organism evidence="2 3">
    <name type="scientific">Leucobacter komagatae</name>
    <dbReference type="NCBI Taxonomy" id="55969"/>
    <lineage>
        <taxon>Bacteria</taxon>
        <taxon>Bacillati</taxon>
        <taxon>Actinomycetota</taxon>
        <taxon>Actinomycetes</taxon>
        <taxon>Micrococcales</taxon>
        <taxon>Microbacteriaceae</taxon>
        <taxon>Leucobacter</taxon>
    </lineage>
</organism>
<keyword evidence="3" id="KW-1185">Reference proteome</keyword>
<accession>A0A0D0II97</accession>
<keyword evidence="1" id="KW-0472">Membrane</keyword>
<dbReference type="AlphaFoldDB" id="A0A0D0II97"/>
<feature type="transmembrane region" description="Helical" evidence="1">
    <location>
        <begin position="375"/>
        <end position="392"/>
    </location>
</feature>
<proteinExistence type="predicted"/>